<dbReference type="Proteomes" id="UP000199469">
    <property type="component" value="Unassembled WGS sequence"/>
</dbReference>
<sequence>MINKKYFIISAFMLLLLSCGDRDADIPLDNMSGRIVIEGNISDQNGQSFVAVSRTVKISSGDDEYSPVANAIVTVSDSQGHVDTLKYENGVYKPVNLVSNYGEIYTLSVTVDGVTYKATSKMPEYVNLDDVKQSKIFDGFNNVSGLIPIFTDPAAKGNYYLFKSKLKDDDNNDTSYTVMSDEIGNGEVNGKPISIDVQYGVNQYVTVELQCIDASVYNYFKAFPQAVLHNSGATITPTNPPSNISNGALGYFSAHTSSSKTITIQE</sequence>
<gene>
    <name evidence="2" type="ORF">SAMN05421841_3005</name>
</gene>
<feature type="signal peptide" evidence="1">
    <location>
        <begin position="1"/>
        <end position="24"/>
    </location>
</feature>
<evidence type="ECO:0000256" key="1">
    <source>
        <dbReference type="SAM" id="SignalP"/>
    </source>
</evidence>
<reference evidence="3" key="1">
    <citation type="submission" date="2016-10" db="EMBL/GenBank/DDBJ databases">
        <authorList>
            <person name="Varghese N."/>
            <person name="Submissions S."/>
        </authorList>
    </citation>
    <scope>NUCLEOTIDE SEQUENCE [LARGE SCALE GENOMIC DNA]</scope>
    <source>
        <strain evidence="3">DSM 17724</strain>
    </source>
</reference>
<dbReference type="AlphaFoldDB" id="A0A1I0RNH8"/>
<keyword evidence="3" id="KW-1185">Reference proteome</keyword>
<protein>
    <recommendedName>
        <fullName evidence="4">DUF4249 domain-containing protein</fullName>
    </recommendedName>
</protein>
<evidence type="ECO:0008006" key="4">
    <source>
        <dbReference type="Google" id="ProtNLM"/>
    </source>
</evidence>
<accession>A0A1I0RNH8</accession>
<keyword evidence="1" id="KW-0732">Signal</keyword>
<proteinExistence type="predicted"/>
<dbReference type="PROSITE" id="PS51257">
    <property type="entry name" value="PROKAR_LIPOPROTEIN"/>
    <property type="match status" value="1"/>
</dbReference>
<dbReference type="EMBL" id="FOIU01000002">
    <property type="protein sequence ID" value="SEW42879.1"/>
    <property type="molecule type" value="Genomic_DNA"/>
</dbReference>
<dbReference type="InterPro" id="IPR025345">
    <property type="entry name" value="DUF4249"/>
</dbReference>
<feature type="chain" id="PRO_5011606082" description="DUF4249 domain-containing protein" evidence="1">
    <location>
        <begin position="25"/>
        <end position="266"/>
    </location>
</feature>
<dbReference type="STRING" id="356305.SAMN05421841_3005"/>
<dbReference type="Pfam" id="PF14054">
    <property type="entry name" value="DUF4249"/>
    <property type="match status" value="1"/>
</dbReference>
<organism evidence="2 3">
    <name type="scientific">Chryseobacterium wanjuense</name>
    <dbReference type="NCBI Taxonomy" id="356305"/>
    <lineage>
        <taxon>Bacteria</taxon>
        <taxon>Pseudomonadati</taxon>
        <taxon>Bacteroidota</taxon>
        <taxon>Flavobacteriia</taxon>
        <taxon>Flavobacteriales</taxon>
        <taxon>Weeksellaceae</taxon>
        <taxon>Chryseobacterium group</taxon>
        <taxon>Chryseobacterium</taxon>
    </lineage>
</organism>
<name>A0A1I0RNH8_9FLAO</name>
<evidence type="ECO:0000313" key="2">
    <source>
        <dbReference type="EMBL" id="SEW42879.1"/>
    </source>
</evidence>
<evidence type="ECO:0000313" key="3">
    <source>
        <dbReference type="Proteomes" id="UP000199469"/>
    </source>
</evidence>